<feature type="non-terminal residue" evidence="3">
    <location>
        <position position="1"/>
    </location>
</feature>
<protein>
    <submittedName>
        <fullName evidence="3">Uncharacterized protein</fullName>
    </submittedName>
</protein>
<feature type="compositionally biased region" description="Low complexity" evidence="1">
    <location>
        <begin position="113"/>
        <end position="127"/>
    </location>
</feature>
<organism evidence="4">
    <name type="scientific">Volvox carteri f. nagariensis</name>
    <dbReference type="NCBI Taxonomy" id="3068"/>
    <lineage>
        <taxon>Eukaryota</taxon>
        <taxon>Viridiplantae</taxon>
        <taxon>Chlorophyta</taxon>
        <taxon>core chlorophytes</taxon>
        <taxon>Chlorophyceae</taxon>
        <taxon>CS clade</taxon>
        <taxon>Chlamydomonadales</taxon>
        <taxon>Volvocaceae</taxon>
        <taxon>Volvox</taxon>
    </lineage>
</organism>
<reference evidence="3 4" key="1">
    <citation type="journal article" date="2010" name="Science">
        <title>Genomic analysis of organismal complexity in the multicellular green alga Volvox carteri.</title>
        <authorList>
            <person name="Prochnik S.E."/>
            <person name="Umen J."/>
            <person name="Nedelcu A.M."/>
            <person name="Hallmann A."/>
            <person name="Miller S.M."/>
            <person name="Nishii I."/>
            <person name="Ferris P."/>
            <person name="Kuo A."/>
            <person name="Mitros T."/>
            <person name="Fritz-Laylin L.K."/>
            <person name="Hellsten U."/>
            <person name="Chapman J."/>
            <person name="Simakov O."/>
            <person name="Rensing S.A."/>
            <person name="Terry A."/>
            <person name="Pangilinan J."/>
            <person name="Kapitonov V."/>
            <person name="Jurka J."/>
            <person name="Salamov A."/>
            <person name="Shapiro H."/>
            <person name="Schmutz J."/>
            <person name="Grimwood J."/>
            <person name="Lindquist E."/>
            <person name="Lucas S."/>
            <person name="Grigoriev I.V."/>
            <person name="Schmitt R."/>
            <person name="Kirk D."/>
            <person name="Rokhsar D.S."/>
        </authorList>
    </citation>
    <scope>NUCLEOTIDE SEQUENCE [LARGE SCALE GENOMIC DNA]</scope>
    <source>
        <strain evidence="4">f. Nagariensis / Eve</strain>
    </source>
</reference>
<sequence length="446" mass="47283">DPDNEQGSSSNNSFQIGLDPFSQQLIISALTAGAAYAIATFAHLDLLHALRLEEDAVALALQLSAPVLLLLLAVVAPRWAPPFKGSELERLRHNYYMTAQLYLNFDDEDDDTSSGSSGSSSSGTDSGSSDERARVRRRLRLEQTVGWGTISSGLALMQAFTVQPWNPPTANSVFGLALAGRSAQQLANEFLVRGAGWGLLSGWVAGELQAADASDGILFFGKVFGGPDAVKYAAGLALVALALPGALWEARAARNFVRASVVGPVRDAAIFCTGNGVDEPAYCDPTGFAMMAARRPANAAPVADVVTRTRGWRSGPEASYSSVSSLGSLDVAELDELSEDQRGEAEKKGQPLGRMGPTLSTSSTAFEWDSEDMGVLLKVETLQDKIAFSSSMYYQLLAAFAINGAFLASDCNLLASFLAAWLLRTGPLLLSELRARAAADAAMRTM</sequence>
<evidence type="ECO:0000313" key="3">
    <source>
        <dbReference type="EMBL" id="EFJ47774.1"/>
    </source>
</evidence>
<evidence type="ECO:0000256" key="2">
    <source>
        <dbReference type="SAM" id="Phobius"/>
    </source>
</evidence>
<feature type="transmembrane region" description="Helical" evidence="2">
    <location>
        <begin position="56"/>
        <end position="76"/>
    </location>
</feature>
<proteinExistence type="predicted"/>
<dbReference type="EMBL" id="GL378343">
    <property type="protein sequence ID" value="EFJ47774.1"/>
    <property type="molecule type" value="Genomic_DNA"/>
</dbReference>
<dbReference type="RefSeq" id="XP_002951245.1">
    <property type="nucleotide sequence ID" value="XM_002951199.1"/>
</dbReference>
<keyword evidence="4" id="KW-1185">Reference proteome</keyword>
<dbReference type="OrthoDB" id="545305at2759"/>
<keyword evidence="2" id="KW-1133">Transmembrane helix</keyword>
<gene>
    <name evidence="3" type="ORF">VOLCADRAFT_117792</name>
</gene>
<keyword evidence="2" id="KW-0472">Membrane</keyword>
<name>D8TXS1_VOLCA</name>
<keyword evidence="2" id="KW-0812">Transmembrane</keyword>
<feature type="region of interest" description="Disordered" evidence="1">
    <location>
        <begin position="109"/>
        <end position="133"/>
    </location>
</feature>
<feature type="transmembrane region" description="Helical" evidence="2">
    <location>
        <begin position="25"/>
        <end position="44"/>
    </location>
</feature>
<dbReference type="AlphaFoldDB" id="D8TXS1"/>
<dbReference type="GeneID" id="9615405"/>
<dbReference type="Proteomes" id="UP000001058">
    <property type="component" value="Unassembled WGS sequence"/>
</dbReference>
<accession>D8TXS1</accession>
<evidence type="ECO:0000313" key="4">
    <source>
        <dbReference type="Proteomes" id="UP000001058"/>
    </source>
</evidence>
<dbReference type="InParanoid" id="D8TXS1"/>
<evidence type="ECO:0000256" key="1">
    <source>
        <dbReference type="SAM" id="MobiDB-lite"/>
    </source>
</evidence>
<dbReference type="KEGG" id="vcn:VOLCADRAFT_117792"/>